<name>A0A4P9Z9U2_9ASCO</name>
<dbReference type="GO" id="GO:1990130">
    <property type="term" value="C:GATOR1 complex"/>
    <property type="evidence" value="ECO:0007669"/>
    <property type="project" value="TreeGrafter"/>
</dbReference>
<evidence type="ECO:0000313" key="3">
    <source>
        <dbReference type="EMBL" id="RKP29072.1"/>
    </source>
</evidence>
<dbReference type="Proteomes" id="UP000268321">
    <property type="component" value="Unassembled WGS sequence"/>
</dbReference>
<evidence type="ECO:0000256" key="2">
    <source>
        <dbReference type="SAM" id="Coils"/>
    </source>
</evidence>
<comment type="similarity">
    <text evidence="1">Belongs to the NPR2 family.</text>
</comment>
<dbReference type="OrthoDB" id="338854at2759"/>
<evidence type="ECO:0000256" key="1">
    <source>
        <dbReference type="ARBA" id="ARBA00008433"/>
    </source>
</evidence>
<proteinExistence type="inferred from homology"/>
<keyword evidence="4" id="KW-1185">Reference proteome</keyword>
<dbReference type="GO" id="GO:1904262">
    <property type="term" value="P:negative regulation of TORC1 signaling"/>
    <property type="evidence" value="ECO:0007669"/>
    <property type="project" value="TreeGrafter"/>
</dbReference>
<gene>
    <name evidence="3" type="ORF">METBISCDRAFT_19491</name>
</gene>
<accession>A0A4P9Z9U2</accession>
<protein>
    <submittedName>
        <fullName evidence="3">NPR2-domain-containing protein</fullName>
    </submittedName>
</protein>
<organism evidence="3 4">
    <name type="scientific">Metschnikowia bicuspidata</name>
    <dbReference type="NCBI Taxonomy" id="27322"/>
    <lineage>
        <taxon>Eukaryota</taxon>
        <taxon>Fungi</taxon>
        <taxon>Dikarya</taxon>
        <taxon>Ascomycota</taxon>
        <taxon>Saccharomycotina</taxon>
        <taxon>Pichiomycetes</taxon>
        <taxon>Metschnikowiaceae</taxon>
        <taxon>Metschnikowia</taxon>
    </lineage>
</organism>
<dbReference type="GO" id="GO:0005774">
    <property type="term" value="C:vacuolar membrane"/>
    <property type="evidence" value="ECO:0007669"/>
    <property type="project" value="TreeGrafter"/>
</dbReference>
<reference evidence="4" key="1">
    <citation type="journal article" date="2018" name="Nat. Microbiol.">
        <title>Leveraging single-cell genomics to expand the fungal tree of life.</title>
        <authorList>
            <person name="Ahrendt S.R."/>
            <person name="Quandt C.A."/>
            <person name="Ciobanu D."/>
            <person name="Clum A."/>
            <person name="Salamov A."/>
            <person name="Andreopoulos B."/>
            <person name="Cheng J.F."/>
            <person name="Woyke T."/>
            <person name="Pelin A."/>
            <person name="Henrissat B."/>
            <person name="Reynolds N.K."/>
            <person name="Benny G.L."/>
            <person name="Smith M.E."/>
            <person name="James T.Y."/>
            <person name="Grigoriev I.V."/>
        </authorList>
    </citation>
    <scope>NUCLEOTIDE SEQUENCE [LARGE SCALE GENOMIC DNA]</scope>
    <source>
        <strain evidence="4">Baker2002</strain>
    </source>
</reference>
<dbReference type="AlphaFoldDB" id="A0A4P9Z9U2"/>
<feature type="coiled-coil region" evidence="2">
    <location>
        <begin position="435"/>
        <end position="462"/>
    </location>
</feature>
<dbReference type="GO" id="GO:0005096">
    <property type="term" value="F:GTPase activator activity"/>
    <property type="evidence" value="ECO:0007669"/>
    <property type="project" value="TreeGrafter"/>
</dbReference>
<dbReference type="Pfam" id="PF06218">
    <property type="entry name" value="NPR2"/>
    <property type="match status" value="1"/>
</dbReference>
<evidence type="ECO:0000313" key="4">
    <source>
        <dbReference type="Proteomes" id="UP000268321"/>
    </source>
</evidence>
<dbReference type="GO" id="GO:0010508">
    <property type="term" value="P:positive regulation of autophagy"/>
    <property type="evidence" value="ECO:0007669"/>
    <property type="project" value="TreeGrafter"/>
</dbReference>
<dbReference type="InterPro" id="IPR009348">
    <property type="entry name" value="NPR2-like"/>
</dbReference>
<keyword evidence="2" id="KW-0175">Coiled coil</keyword>
<dbReference type="PANTHER" id="PTHR12991">
    <property type="entry name" value="NITROGEN PERMEASE REGULATOR 2/TUMOR SUPPRESSOR CANDIDATE 4"/>
    <property type="match status" value="1"/>
</dbReference>
<dbReference type="EMBL" id="ML004513">
    <property type="protein sequence ID" value="RKP29072.1"/>
    <property type="molecule type" value="Genomic_DNA"/>
</dbReference>
<dbReference type="PANTHER" id="PTHR12991:SF10">
    <property type="entry name" value="GATOR COMPLEX PROTEIN NPRL2"/>
    <property type="match status" value="1"/>
</dbReference>
<sequence length="600" mass="68236">MKTNDGFVPITAIFYAVFHPIQGTKIVHQVPEDAIGGLSEIEAQKDVLFNFDTVKNYIIPKSQLCNRLVSFKIKEYRVIGFPVNIEGSWYARNSFNFNFCFVFPYNANTVPYESAIARMGKMFQALEEQSNLLSRLDKDQIFFSKDHEKLKSVTGVEYTPGHEHIQKILLLSIESLINQVYQDLNNYSECCIPIDSATSVDIKLFPILPPPVDLKAHQVPILTVKLHLFDVTCDPTMIRILPFINGVNSVQKISNLADVDYALTKQCVQHLMHYQCIILVDIFQFSNIYAPTNRIGEFLRSKAMAEECQAYVVSANSLKDLNLFLYTPLVHPSTATPVNFSLAALSLQPHEITPSSSLSNSAQQVAIEIKIPSKARLFHLYRLLGQGQMLKEWYIQHQKRLQNIDIRRFINFGVVKGIIYRVHTYPVLESTTRALENSESSNEDVDQLIANLERGVRRSREQRELGIKTVIIERDNRGMPKLKRSVSFTYPVGSPRKSSDTLSDASLHSDNVDLDVFESDSDESDGSEGYQPRRTVTTVLETYSSISESGAIEDLRDIRKLASLVKNFEHFDSICTQLEKPREEVERLLDRFGEYSLINA</sequence>